<proteinExistence type="predicted"/>
<dbReference type="HOGENOM" id="CLU_2982229_0_0_1"/>
<dbReference type="Gramene" id="OB01G12410.1">
    <property type="protein sequence ID" value="OB01G12410.1"/>
    <property type="gene ID" value="OB01G12410"/>
</dbReference>
<evidence type="ECO:0000313" key="1">
    <source>
        <dbReference type="EnsemblPlants" id="OB01G12410.1"/>
    </source>
</evidence>
<keyword evidence="2" id="KW-1185">Reference proteome</keyword>
<evidence type="ECO:0000313" key="2">
    <source>
        <dbReference type="Proteomes" id="UP000006038"/>
    </source>
</evidence>
<reference evidence="1" key="1">
    <citation type="journal article" date="2013" name="Nat. Commun.">
        <title>Whole-genome sequencing of Oryza brachyantha reveals mechanisms underlying Oryza genome evolution.</title>
        <authorList>
            <person name="Chen J."/>
            <person name="Huang Q."/>
            <person name="Gao D."/>
            <person name="Wang J."/>
            <person name="Lang Y."/>
            <person name="Liu T."/>
            <person name="Li B."/>
            <person name="Bai Z."/>
            <person name="Luis Goicoechea J."/>
            <person name="Liang C."/>
            <person name="Chen C."/>
            <person name="Zhang W."/>
            <person name="Sun S."/>
            <person name="Liao Y."/>
            <person name="Zhang X."/>
            <person name="Yang L."/>
            <person name="Song C."/>
            <person name="Wang M."/>
            <person name="Shi J."/>
            <person name="Liu G."/>
            <person name="Liu J."/>
            <person name="Zhou H."/>
            <person name="Zhou W."/>
            <person name="Yu Q."/>
            <person name="An N."/>
            <person name="Chen Y."/>
            <person name="Cai Q."/>
            <person name="Wang B."/>
            <person name="Liu B."/>
            <person name="Min J."/>
            <person name="Huang Y."/>
            <person name="Wu H."/>
            <person name="Li Z."/>
            <person name="Zhang Y."/>
            <person name="Yin Y."/>
            <person name="Song W."/>
            <person name="Jiang J."/>
            <person name="Jackson S.A."/>
            <person name="Wing R.A."/>
            <person name="Wang J."/>
            <person name="Chen M."/>
        </authorList>
    </citation>
    <scope>NUCLEOTIDE SEQUENCE [LARGE SCALE GENOMIC DNA]</scope>
    <source>
        <strain evidence="1">cv. IRGC 101232</strain>
    </source>
</reference>
<sequence>MTPAFLWRMIKPSLCFRRCIIQIRHVKNKPAVADMEAGKFYRKKKVNPCHMKICLYRV</sequence>
<organism evidence="1">
    <name type="scientific">Oryza brachyantha</name>
    <name type="common">malo sina</name>
    <dbReference type="NCBI Taxonomy" id="4533"/>
    <lineage>
        <taxon>Eukaryota</taxon>
        <taxon>Viridiplantae</taxon>
        <taxon>Streptophyta</taxon>
        <taxon>Embryophyta</taxon>
        <taxon>Tracheophyta</taxon>
        <taxon>Spermatophyta</taxon>
        <taxon>Magnoliopsida</taxon>
        <taxon>Liliopsida</taxon>
        <taxon>Poales</taxon>
        <taxon>Poaceae</taxon>
        <taxon>BOP clade</taxon>
        <taxon>Oryzoideae</taxon>
        <taxon>Oryzeae</taxon>
        <taxon>Oryzinae</taxon>
        <taxon>Oryza</taxon>
    </lineage>
</organism>
<dbReference type="EnsemblPlants" id="OB01G12410.1">
    <property type="protein sequence ID" value="OB01G12410.1"/>
    <property type="gene ID" value="OB01G12410"/>
</dbReference>
<reference evidence="1" key="2">
    <citation type="submission" date="2013-04" db="UniProtKB">
        <authorList>
            <consortium name="EnsemblPlants"/>
        </authorList>
    </citation>
    <scope>IDENTIFICATION</scope>
</reference>
<name>J3KW85_ORYBR</name>
<dbReference type="AlphaFoldDB" id="J3KW85"/>
<accession>J3KW85</accession>
<dbReference type="Proteomes" id="UP000006038">
    <property type="component" value="Chromosome 1"/>
</dbReference>
<protein>
    <submittedName>
        <fullName evidence="1">Uncharacterized protein</fullName>
    </submittedName>
</protein>